<protein>
    <submittedName>
        <fullName evidence="3">UDP-Glycosyltransferase/glycogen phosphorylase</fullName>
    </submittedName>
</protein>
<dbReference type="PANTHER" id="PTHR21015">
    <property type="entry name" value="UDP-N-ACETYLGLUCOSAMINE--N-ACETYLMURAMYL-(PENTAPEPTIDE) PYROPHOSPHORYL-UNDECAPRENOL N-ACETYLGLUCOSAMINE TRANSFERASE 1"/>
    <property type="match status" value="1"/>
</dbReference>
<evidence type="ECO:0000313" key="4">
    <source>
        <dbReference type="Proteomes" id="UP001302126"/>
    </source>
</evidence>
<dbReference type="EMBL" id="MU864603">
    <property type="protein sequence ID" value="KAK4182861.1"/>
    <property type="molecule type" value="Genomic_DNA"/>
</dbReference>
<comment type="caution">
    <text evidence="3">The sequence shown here is derived from an EMBL/GenBank/DDBJ whole genome shotgun (WGS) entry which is preliminary data.</text>
</comment>
<reference evidence="3" key="1">
    <citation type="journal article" date="2023" name="Mol. Phylogenet. Evol.">
        <title>Genome-scale phylogeny and comparative genomics of the fungal order Sordariales.</title>
        <authorList>
            <person name="Hensen N."/>
            <person name="Bonometti L."/>
            <person name="Westerberg I."/>
            <person name="Brannstrom I.O."/>
            <person name="Guillou S."/>
            <person name="Cros-Aarteil S."/>
            <person name="Calhoun S."/>
            <person name="Haridas S."/>
            <person name="Kuo A."/>
            <person name="Mondo S."/>
            <person name="Pangilinan J."/>
            <person name="Riley R."/>
            <person name="LaButti K."/>
            <person name="Andreopoulos B."/>
            <person name="Lipzen A."/>
            <person name="Chen C."/>
            <person name="Yan M."/>
            <person name="Daum C."/>
            <person name="Ng V."/>
            <person name="Clum A."/>
            <person name="Steindorff A."/>
            <person name="Ohm R.A."/>
            <person name="Martin F."/>
            <person name="Silar P."/>
            <person name="Natvig D.O."/>
            <person name="Lalanne C."/>
            <person name="Gautier V."/>
            <person name="Ament-Velasquez S.L."/>
            <person name="Kruys A."/>
            <person name="Hutchinson M.I."/>
            <person name="Powell A.J."/>
            <person name="Barry K."/>
            <person name="Miller A.N."/>
            <person name="Grigoriev I.V."/>
            <person name="Debuchy R."/>
            <person name="Gladieux P."/>
            <person name="Hiltunen Thoren M."/>
            <person name="Johannesson H."/>
        </authorList>
    </citation>
    <scope>NUCLEOTIDE SEQUENCE</scope>
    <source>
        <strain evidence="3">PSN309</strain>
    </source>
</reference>
<accession>A0AAN6WJ98</accession>
<gene>
    <name evidence="3" type="ORF">QBC35DRAFT_545633</name>
</gene>
<organism evidence="3 4">
    <name type="scientific">Podospora australis</name>
    <dbReference type="NCBI Taxonomy" id="1536484"/>
    <lineage>
        <taxon>Eukaryota</taxon>
        <taxon>Fungi</taxon>
        <taxon>Dikarya</taxon>
        <taxon>Ascomycota</taxon>
        <taxon>Pezizomycotina</taxon>
        <taxon>Sordariomycetes</taxon>
        <taxon>Sordariomycetidae</taxon>
        <taxon>Sordariales</taxon>
        <taxon>Podosporaceae</taxon>
        <taxon>Podospora</taxon>
    </lineage>
</organism>
<dbReference type="InterPro" id="IPR010610">
    <property type="entry name" value="EryCIII-like_C"/>
</dbReference>
<evidence type="ECO:0000259" key="2">
    <source>
        <dbReference type="Pfam" id="PF06722"/>
    </source>
</evidence>
<dbReference type="SUPFAM" id="SSF53756">
    <property type="entry name" value="UDP-Glycosyltransferase/glycogen phosphorylase"/>
    <property type="match status" value="1"/>
</dbReference>
<evidence type="ECO:0000313" key="3">
    <source>
        <dbReference type="EMBL" id="KAK4182861.1"/>
    </source>
</evidence>
<keyword evidence="1" id="KW-0808">Transferase</keyword>
<keyword evidence="4" id="KW-1185">Reference proteome</keyword>
<dbReference type="Pfam" id="PF06722">
    <property type="entry name" value="EryCIII-like_C"/>
    <property type="match status" value="1"/>
</dbReference>
<dbReference type="GO" id="GO:0016758">
    <property type="term" value="F:hexosyltransferase activity"/>
    <property type="evidence" value="ECO:0007669"/>
    <property type="project" value="UniProtKB-ARBA"/>
</dbReference>
<dbReference type="CDD" id="cd03784">
    <property type="entry name" value="GT1_Gtf-like"/>
    <property type="match status" value="1"/>
</dbReference>
<evidence type="ECO:0000256" key="1">
    <source>
        <dbReference type="ARBA" id="ARBA00022679"/>
    </source>
</evidence>
<proteinExistence type="predicted"/>
<feature type="domain" description="Erythromycin biosynthesis protein CIII-like C-terminal" evidence="2">
    <location>
        <begin position="343"/>
        <end position="453"/>
    </location>
</feature>
<dbReference type="Proteomes" id="UP001302126">
    <property type="component" value="Unassembled WGS sequence"/>
</dbReference>
<sequence>MGSHAEKDKKTKPTLLFLAHPLTGHITPTLRIASYFPVRGFPTYFVGPTTHAERITKSGCSFLPLLGKANVDDLAYYTPNHPSSPVSAGYWSLPWRDRVLEDFKHLWINTLTDAWNSFLSALEHIHGLEREREVVVITESMFFGFTPYYLRPPFPSHLPRPRKTISLSIMVPFIPCPEVGPGWHDTLPFDPDPEGQLQLAEKQRQEWQVKTRDLYLRLRERLYKEVDCFETGEDLNYFLDGVNYRHHFRVLQLGVPGFFYPRQKWPTGFKFIGVLPPVKEPEGGWPNLPGWWEEVKKATDKKVVVVAQGTVEVDPFDLIIPTIEALASREDVLTVAVLGRKGAKLPEVFKVPGNARVTDYLHYDAILPYGKAWVHNGGYGAVQHGIAHGVPMVVCGEGQDKGDNCKRVVWSGIGIYLGKPKPEIRKVKEAVEKVIDEGEGNAYRKRARELREEGRGLDCFGLAERAVWEAVT</sequence>
<reference evidence="3" key="2">
    <citation type="submission" date="2023-05" db="EMBL/GenBank/DDBJ databases">
        <authorList>
            <consortium name="Lawrence Berkeley National Laboratory"/>
            <person name="Steindorff A."/>
            <person name="Hensen N."/>
            <person name="Bonometti L."/>
            <person name="Westerberg I."/>
            <person name="Brannstrom I.O."/>
            <person name="Guillou S."/>
            <person name="Cros-Aarteil S."/>
            <person name="Calhoun S."/>
            <person name="Haridas S."/>
            <person name="Kuo A."/>
            <person name="Mondo S."/>
            <person name="Pangilinan J."/>
            <person name="Riley R."/>
            <person name="Labutti K."/>
            <person name="Andreopoulos B."/>
            <person name="Lipzen A."/>
            <person name="Chen C."/>
            <person name="Yanf M."/>
            <person name="Daum C."/>
            <person name="Ng V."/>
            <person name="Clum A."/>
            <person name="Ohm R."/>
            <person name="Martin F."/>
            <person name="Silar P."/>
            <person name="Natvig D."/>
            <person name="Lalanne C."/>
            <person name="Gautier V."/>
            <person name="Ament-Velasquez S.L."/>
            <person name="Kruys A."/>
            <person name="Hutchinson M.I."/>
            <person name="Powell A.J."/>
            <person name="Barry K."/>
            <person name="Miller A.N."/>
            <person name="Grigoriev I.V."/>
            <person name="Debuchy R."/>
            <person name="Gladieux P."/>
            <person name="Thoren M.H."/>
            <person name="Johannesson H."/>
        </authorList>
    </citation>
    <scope>NUCLEOTIDE SEQUENCE</scope>
    <source>
        <strain evidence="3">PSN309</strain>
    </source>
</reference>
<dbReference type="GO" id="GO:0008194">
    <property type="term" value="F:UDP-glycosyltransferase activity"/>
    <property type="evidence" value="ECO:0007669"/>
    <property type="project" value="InterPro"/>
</dbReference>
<dbReference type="AlphaFoldDB" id="A0AAN6WJ98"/>
<dbReference type="InterPro" id="IPR002213">
    <property type="entry name" value="UDP_glucos_trans"/>
</dbReference>
<dbReference type="PANTHER" id="PTHR21015:SF22">
    <property type="entry name" value="GLYCOSYLTRANSFERASE"/>
    <property type="match status" value="1"/>
</dbReference>
<name>A0AAN6WJ98_9PEZI</name>
<dbReference type="Gene3D" id="3.40.50.2000">
    <property type="entry name" value="Glycogen Phosphorylase B"/>
    <property type="match status" value="2"/>
</dbReference>